<keyword evidence="1" id="KW-0378">Hydrolase</keyword>
<accession>A0A423PI41</accession>
<reference evidence="1 2" key="1">
    <citation type="submission" date="2013-10" db="EMBL/GenBank/DDBJ databases">
        <title>Salinisphaera halophila YIM 95161 Genome Sequencing.</title>
        <authorList>
            <person name="Lai Q."/>
            <person name="Li C."/>
            <person name="Shao Z."/>
        </authorList>
    </citation>
    <scope>NUCLEOTIDE SEQUENCE [LARGE SCALE GENOMIC DNA]</scope>
    <source>
        <strain evidence="1 2">YIM 95161</strain>
    </source>
</reference>
<evidence type="ECO:0000313" key="2">
    <source>
        <dbReference type="Proteomes" id="UP000285123"/>
    </source>
</evidence>
<dbReference type="GO" id="GO:0006508">
    <property type="term" value="P:proteolysis"/>
    <property type="evidence" value="ECO:0007669"/>
    <property type="project" value="UniProtKB-KW"/>
</dbReference>
<keyword evidence="1" id="KW-0645">Protease</keyword>
<organism evidence="1 2">
    <name type="scientific">Salinisphaera orenii YIM 95161</name>
    <dbReference type="NCBI Taxonomy" id="1051139"/>
    <lineage>
        <taxon>Bacteria</taxon>
        <taxon>Pseudomonadati</taxon>
        <taxon>Pseudomonadota</taxon>
        <taxon>Gammaproteobacteria</taxon>
        <taxon>Salinisphaerales</taxon>
        <taxon>Salinisphaeraceae</taxon>
        <taxon>Salinisphaera</taxon>
    </lineage>
</organism>
<name>A0A423PI41_9GAMM</name>
<dbReference type="NCBIfam" id="TIGR02281">
    <property type="entry name" value="clan_AA_DTGA"/>
    <property type="match status" value="1"/>
</dbReference>
<protein>
    <submittedName>
        <fullName evidence="1">Aspartyl protease</fullName>
    </submittedName>
</protein>
<evidence type="ECO:0000313" key="1">
    <source>
        <dbReference type="EMBL" id="ROO25156.1"/>
    </source>
</evidence>
<dbReference type="InterPro" id="IPR021109">
    <property type="entry name" value="Peptidase_aspartic_dom_sf"/>
</dbReference>
<dbReference type="Gene3D" id="2.40.70.10">
    <property type="entry name" value="Acid Proteases"/>
    <property type="match status" value="1"/>
</dbReference>
<dbReference type="EMBL" id="AYKF01000121">
    <property type="protein sequence ID" value="ROO25156.1"/>
    <property type="molecule type" value="Genomic_DNA"/>
</dbReference>
<dbReference type="GO" id="GO:0004190">
    <property type="term" value="F:aspartic-type endopeptidase activity"/>
    <property type="evidence" value="ECO:0007669"/>
    <property type="project" value="InterPro"/>
</dbReference>
<dbReference type="InterPro" id="IPR001969">
    <property type="entry name" value="Aspartic_peptidase_AS"/>
</dbReference>
<gene>
    <name evidence="1" type="ORF">SAHL_15385</name>
</gene>
<comment type="caution">
    <text evidence="1">The sequence shown here is derived from an EMBL/GenBank/DDBJ whole genome shotgun (WGS) entry which is preliminary data.</text>
</comment>
<proteinExistence type="predicted"/>
<sequence length="158" mass="16840">MIAVFALLLLLWWGFDTLLDRRARPNSGLVTGAGAPSRLVLEAGPGGHYRVPGEINGQSVQLLVDTGASHVAVPGHIAERLGLRRGPGMRVQTAAGTVRAYATTLDRIEIGGLAVRDVRGSINPSMDADFVLLGMTFLRHVDLRQENGRLILQAPGDA</sequence>
<dbReference type="InterPro" id="IPR011969">
    <property type="entry name" value="Clan_AA_Asp_peptidase_C"/>
</dbReference>
<dbReference type="CDD" id="cd05483">
    <property type="entry name" value="retropepsin_like_bacteria"/>
    <property type="match status" value="1"/>
</dbReference>
<dbReference type="Pfam" id="PF13975">
    <property type="entry name" value="gag-asp_proteas"/>
    <property type="match status" value="1"/>
</dbReference>
<dbReference type="SUPFAM" id="SSF50630">
    <property type="entry name" value="Acid proteases"/>
    <property type="match status" value="1"/>
</dbReference>
<dbReference type="PROSITE" id="PS00141">
    <property type="entry name" value="ASP_PROTEASE"/>
    <property type="match status" value="1"/>
</dbReference>
<dbReference type="AlphaFoldDB" id="A0A423PI41"/>
<dbReference type="Proteomes" id="UP000285123">
    <property type="component" value="Unassembled WGS sequence"/>
</dbReference>
<dbReference type="InterPro" id="IPR034122">
    <property type="entry name" value="Retropepsin-like_bacterial"/>
</dbReference>